<sequence length="156" mass="17490">MDARQGWSVSQLWTHCFQSNIRALNDLYLLYGSARDDCELIDQLKAEVTELKQSANAAHAQLEEVLGAQKAILEDKRKALEALDKAQEVGENLVRTNKRLNDALMTSEQELSRIRETEAARTQAMADKALADFKASAKFQSALAKAVVDFKGFQRF</sequence>
<dbReference type="Proteomes" id="UP000187406">
    <property type="component" value="Unassembled WGS sequence"/>
</dbReference>
<reference evidence="3" key="1">
    <citation type="submission" date="2016-04" db="EMBL/GenBank/DDBJ databases">
        <title>Cephalotus genome sequencing.</title>
        <authorList>
            <person name="Fukushima K."/>
            <person name="Hasebe M."/>
            <person name="Fang X."/>
        </authorList>
    </citation>
    <scope>NUCLEOTIDE SEQUENCE [LARGE SCALE GENOMIC DNA]</scope>
    <source>
        <strain evidence="3">cv. St1</strain>
    </source>
</reference>
<proteinExistence type="predicted"/>
<feature type="coiled-coil region" evidence="1">
    <location>
        <begin position="41"/>
        <end position="117"/>
    </location>
</feature>
<dbReference type="AlphaFoldDB" id="A0A1Q3CSJ9"/>
<comment type="caution">
    <text evidence="2">The sequence shown here is derived from an EMBL/GenBank/DDBJ whole genome shotgun (WGS) entry which is preliminary data.</text>
</comment>
<keyword evidence="1" id="KW-0175">Coiled coil</keyword>
<evidence type="ECO:0000256" key="1">
    <source>
        <dbReference type="SAM" id="Coils"/>
    </source>
</evidence>
<name>A0A1Q3CSJ9_CEPFO</name>
<organism evidence="2 3">
    <name type="scientific">Cephalotus follicularis</name>
    <name type="common">Albany pitcher plant</name>
    <dbReference type="NCBI Taxonomy" id="3775"/>
    <lineage>
        <taxon>Eukaryota</taxon>
        <taxon>Viridiplantae</taxon>
        <taxon>Streptophyta</taxon>
        <taxon>Embryophyta</taxon>
        <taxon>Tracheophyta</taxon>
        <taxon>Spermatophyta</taxon>
        <taxon>Magnoliopsida</taxon>
        <taxon>eudicotyledons</taxon>
        <taxon>Gunneridae</taxon>
        <taxon>Pentapetalae</taxon>
        <taxon>rosids</taxon>
        <taxon>fabids</taxon>
        <taxon>Oxalidales</taxon>
        <taxon>Cephalotaceae</taxon>
        <taxon>Cephalotus</taxon>
    </lineage>
</organism>
<dbReference type="InParanoid" id="A0A1Q3CSJ9"/>
<accession>A0A1Q3CSJ9</accession>
<protein>
    <submittedName>
        <fullName evidence="2">Uncharacterized protein</fullName>
    </submittedName>
</protein>
<keyword evidence="3" id="KW-1185">Reference proteome</keyword>
<evidence type="ECO:0000313" key="3">
    <source>
        <dbReference type="Proteomes" id="UP000187406"/>
    </source>
</evidence>
<gene>
    <name evidence="2" type="ORF">CFOL_v3_26562</name>
</gene>
<dbReference type="EMBL" id="BDDD01002798">
    <property type="protein sequence ID" value="GAV83111.1"/>
    <property type="molecule type" value="Genomic_DNA"/>
</dbReference>
<evidence type="ECO:0000313" key="2">
    <source>
        <dbReference type="EMBL" id="GAV83111.1"/>
    </source>
</evidence>